<dbReference type="Gene3D" id="3.30.2350.10">
    <property type="entry name" value="Pseudouridine synthase"/>
    <property type="match status" value="1"/>
</dbReference>
<dbReference type="EMBL" id="JAEPRB010000148">
    <property type="protein sequence ID" value="KAG2220204.1"/>
    <property type="molecule type" value="Genomic_DNA"/>
</dbReference>
<comment type="similarity">
    <text evidence="3">Belongs to the pseudouridine synthase RluA family.</text>
</comment>
<dbReference type="PROSITE" id="PS01129">
    <property type="entry name" value="PSI_RLU"/>
    <property type="match status" value="1"/>
</dbReference>
<dbReference type="GO" id="GO:0000455">
    <property type="term" value="P:enzyme-directed rRNA pseudouridine synthesis"/>
    <property type="evidence" value="ECO:0007669"/>
    <property type="project" value="TreeGrafter"/>
</dbReference>
<evidence type="ECO:0000256" key="1">
    <source>
        <dbReference type="PIRSR" id="PIRSR606225-1"/>
    </source>
</evidence>
<dbReference type="InterPro" id="IPR050188">
    <property type="entry name" value="RluA_PseudoU_synthase"/>
</dbReference>
<dbReference type="InterPro" id="IPR006225">
    <property type="entry name" value="PsdUridine_synth_RluC/D"/>
</dbReference>
<evidence type="ECO:0000313" key="5">
    <source>
        <dbReference type="EMBL" id="KAG2220204.1"/>
    </source>
</evidence>
<dbReference type="GO" id="GO:0003723">
    <property type="term" value="F:RNA binding"/>
    <property type="evidence" value="ECO:0007669"/>
    <property type="project" value="UniProtKB-KW"/>
</dbReference>
<dbReference type="PANTHER" id="PTHR21600:SF40">
    <property type="entry name" value="PSEUDOURIDYLATE SYNTHASE RPUSD2"/>
    <property type="match status" value="1"/>
</dbReference>
<evidence type="ECO:0000313" key="6">
    <source>
        <dbReference type="Proteomes" id="UP000646827"/>
    </source>
</evidence>
<dbReference type="Pfam" id="PF00849">
    <property type="entry name" value="PseudoU_synth_2"/>
    <property type="match status" value="1"/>
</dbReference>
<dbReference type="InterPro" id="IPR006145">
    <property type="entry name" value="PsdUridine_synth_RsuA/RluA"/>
</dbReference>
<comment type="catalytic activity">
    <reaction evidence="3">
        <text>a uridine in RNA = a pseudouridine in RNA</text>
        <dbReference type="Rhea" id="RHEA:48348"/>
        <dbReference type="Rhea" id="RHEA-COMP:12068"/>
        <dbReference type="Rhea" id="RHEA-COMP:12069"/>
        <dbReference type="ChEBI" id="CHEBI:65314"/>
        <dbReference type="ChEBI" id="CHEBI:65315"/>
    </reaction>
</comment>
<dbReference type="InterPro" id="IPR020103">
    <property type="entry name" value="PsdUridine_synth_cat_dom_sf"/>
</dbReference>
<dbReference type="GO" id="GO:0009982">
    <property type="term" value="F:pseudouridine synthase activity"/>
    <property type="evidence" value="ECO:0007669"/>
    <property type="project" value="InterPro"/>
</dbReference>
<dbReference type="InterPro" id="IPR006224">
    <property type="entry name" value="PsdUridine_synth_RluA-like_CS"/>
</dbReference>
<dbReference type="CDD" id="cd02557">
    <property type="entry name" value="PseudoU_synth_ScRIB2"/>
    <property type="match status" value="1"/>
</dbReference>
<gene>
    <name evidence="5" type="ORF">INT45_002796</name>
</gene>
<keyword evidence="6" id="KW-1185">Reference proteome</keyword>
<sequence>MVTLNTGLRRVEPYFFHHRMHTKERWKDRSILDVFVQEFRNRSPDYYKNAIEKGWITVNKSVVSPETIVRTNDVIRHAEHFHETPITARPFCIISHDDDVLVVDKPGGIPMHSSGRYRYNSAVEILKQALNIPRLYPINRLDRHTSGLVIMALTPERATEISLDIERRMVQKEYLCRVQGEFPPGKIVCDAPIKPISFKLSLHYVHEDGKPCMTEFERISYNGQTSVLKCRPLTGRTHQIRVHLRYLGFPIANDPMYNFTPVTPWLPPPMTFMSNSKAEQVIQHLLDMTCYEQEEVQDNTNNSTSSSGSDVCPECSMLLPREPTPETNFGIYLHAWRYQGKGWDYKTKYPKWVHEPFNDSVVPAYM</sequence>
<accession>A0A8H7S041</accession>
<dbReference type="OrthoDB" id="424794at2759"/>
<feature type="domain" description="Pseudouridine synthase RsuA/RluA-like" evidence="4">
    <location>
        <begin position="99"/>
        <end position="245"/>
    </location>
</feature>
<evidence type="ECO:0000256" key="2">
    <source>
        <dbReference type="PROSITE-ProRule" id="PRU00182"/>
    </source>
</evidence>
<reference evidence="5 6" key="1">
    <citation type="submission" date="2020-12" db="EMBL/GenBank/DDBJ databases">
        <title>Metabolic potential, ecology and presence of endohyphal bacteria is reflected in genomic diversity of Mucoromycotina.</title>
        <authorList>
            <person name="Muszewska A."/>
            <person name="Okrasinska A."/>
            <person name="Steczkiewicz K."/>
            <person name="Drgas O."/>
            <person name="Orlowska M."/>
            <person name="Perlinska-Lenart U."/>
            <person name="Aleksandrzak-Piekarczyk T."/>
            <person name="Szatraj K."/>
            <person name="Zielenkiewicz U."/>
            <person name="Pilsyk S."/>
            <person name="Malc E."/>
            <person name="Mieczkowski P."/>
            <person name="Kruszewska J.S."/>
            <person name="Biernat P."/>
            <person name="Pawlowska J."/>
        </authorList>
    </citation>
    <scope>NUCLEOTIDE SEQUENCE [LARGE SCALE GENOMIC DNA]</scope>
    <source>
        <strain evidence="5 6">CBS 142.35</strain>
    </source>
</reference>
<feature type="active site" evidence="1">
    <location>
        <position position="142"/>
    </location>
</feature>
<comment type="function">
    <text evidence="3">Responsible for synthesis of pseudouridine from uracil.</text>
</comment>
<dbReference type="PANTHER" id="PTHR21600">
    <property type="entry name" value="MITOCHONDRIAL RNA PSEUDOURIDINE SYNTHASE"/>
    <property type="match status" value="1"/>
</dbReference>
<dbReference type="NCBIfam" id="TIGR00005">
    <property type="entry name" value="rluA_subfam"/>
    <property type="match status" value="1"/>
</dbReference>
<dbReference type="PROSITE" id="PS50889">
    <property type="entry name" value="S4"/>
    <property type="match status" value="1"/>
</dbReference>
<keyword evidence="2" id="KW-0694">RNA-binding</keyword>
<comment type="caution">
    <text evidence="5">The sequence shown here is derived from an EMBL/GenBank/DDBJ whole genome shotgun (WGS) entry which is preliminary data.</text>
</comment>
<organism evidence="5 6">
    <name type="scientific">Circinella minor</name>
    <dbReference type="NCBI Taxonomy" id="1195481"/>
    <lineage>
        <taxon>Eukaryota</taxon>
        <taxon>Fungi</taxon>
        <taxon>Fungi incertae sedis</taxon>
        <taxon>Mucoromycota</taxon>
        <taxon>Mucoromycotina</taxon>
        <taxon>Mucoromycetes</taxon>
        <taxon>Mucorales</taxon>
        <taxon>Lichtheimiaceae</taxon>
        <taxon>Circinella</taxon>
    </lineage>
</organism>
<proteinExistence type="inferred from homology"/>
<protein>
    <recommendedName>
        <fullName evidence="3">Pseudouridine synthase</fullName>
        <ecNumber evidence="3">5.4.99.-</ecNumber>
    </recommendedName>
</protein>
<keyword evidence="3" id="KW-0413">Isomerase</keyword>
<dbReference type="EC" id="5.4.99.-" evidence="3"/>
<dbReference type="SUPFAM" id="SSF55174">
    <property type="entry name" value="Alpha-L RNA-binding motif"/>
    <property type="match status" value="1"/>
</dbReference>
<evidence type="ECO:0000259" key="4">
    <source>
        <dbReference type="Pfam" id="PF00849"/>
    </source>
</evidence>
<name>A0A8H7S041_9FUNG</name>
<dbReference type="Proteomes" id="UP000646827">
    <property type="component" value="Unassembled WGS sequence"/>
</dbReference>
<dbReference type="SUPFAM" id="SSF55120">
    <property type="entry name" value="Pseudouridine synthase"/>
    <property type="match status" value="1"/>
</dbReference>
<dbReference type="AlphaFoldDB" id="A0A8H7S041"/>
<evidence type="ECO:0000256" key="3">
    <source>
        <dbReference type="RuleBase" id="RU362028"/>
    </source>
</evidence>